<sequence>MKIAKLLTWHWGSLEDREWPFADAVLLTGESGSGKSTLLDAIQTVLTAAHQHVVQFNIGQDESTQSRRGGKEPRTLAAYALGQQADGVFLRTRSTSYAGIVFEASEQAGEQAEPFTALVGVEAFEDGRRAVLQGSPQFFIVRRPLSLDHLTRRTGEVLTATPVPLKELYVQLQHRLQAHADKSASVVQRFPDKGGYLQHLYGALMGKTAVGEHDATRAAKSLVKAMAYKELGNVNDLVRDEILEPHDFSKDLDKMRELMRAIASLKLEAERLALNLARLDAAQASADQVLDEARRFVTTTIAHALRTRSEAQDELASVQRQIATQDRKQAQLQEKLASLEAQETQLREQLRGVDKRLDDSDVAREKQALENQIRLQADQFRLHWGRVQEAACGIGGMVAQLEQLLALDLSAVPALADAVEALRPAAQRILKPWPAMAQAYACDAALDVLLPAFELEAFDAQLATLRQGIHDNDGSVQAAVLQALTEVGVQLNQLKDDTEQRDAELRRLQGGRPQGPKDAHDAVALIEREIPAARPHLLAQLVEPRPGSCWQNAIEGYMGGDRFAIIVEAGLEARCARLVKQHYRVRSPKVVQGRKAMEDTEGRQLEARAVLHELVCQHPVAQAFLMAQYSRVRKVDTEEELARTPQGLMEEGLGSRGYGMFACYEPDEKLTFGEAARQRRRQWCEQELVKLGKETRAKQALRQSLQAITRMFNGPVFTPLTPLMLAVLESQVQHAHAEQALKALDLSAIDALLAEQKDLNGRITAVRAQHRDETEQMGGTKQAMSSLRRRETDLQARLPDLDIACTNATVWASRFAGAVPSLATELQLLDEAQALAAESETSLDALRLRVERLNEGLPRTLRELAQAVGTYLSGARDDSERFTWTDPPRSVERLAELLPLVEGTRAAIAEQAQRQRAIGLADNARALHEAEGQFNHVFTSSFCFKVRDDVKQGALTLQRLNRHLQDIRFGSDTFRLEWDWVPRMQKVQEFFEAVESAVEGLEHDRGSIFTSPRLTDEQRATAEEIRRLLLANDQGASERALRDLADYRNYRRYDILRTSPVGTTRLSTWGTGSGGELETPFYVVRSAVLAHALGHFGRDRREAPALRLMLSDEAFSKMDETRSRNVLQFLSRTLGLQLVVAMPTSKSGAVKPEFDKEFTFSKVMARRPSGEGFQELFISEAQEKTLNRPALARLWSAHAEQAREAARVQWQETQQAQQPAGEPGNPPGNARTAGPVAKDGGDGHTDSGLQP</sequence>
<dbReference type="InterPro" id="IPR027417">
    <property type="entry name" value="P-loop_NTPase"/>
</dbReference>
<feature type="coiled-coil region" evidence="1">
    <location>
        <begin position="255"/>
        <end position="356"/>
    </location>
</feature>
<gene>
    <name evidence="3" type="ORF">ACFPTN_20140</name>
</gene>
<dbReference type="RefSeq" id="WP_096450955.1">
    <property type="nucleotide sequence ID" value="NZ_JBHSOG010000098.1"/>
</dbReference>
<dbReference type="Proteomes" id="UP001595974">
    <property type="component" value="Unassembled WGS sequence"/>
</dbReference>
<evidence type="ECO:0000313" key="3">
    <source>
        <dbReference type="EMBL" id="MFC5771695.1"/>
    </source>
</evidence>
<feature type="compositionally biased region" description="Low complexity" evidence="2">
    <location>
        <begin position="1214"/>
        <end position="1230"/>
    </location>
</feature>
<keyword evidence="1" id="KW-0175">Coiled coil</keyword>
<name>A0ABW1AWM3_9RHOO</name>
<accession>A0ABW1AWM3</accession>
<reference evidence="4" key="1">
    <citation type="journal article" date="2019" name="Int. J. Syst. Evol. Microbiol.">
        <title>The Global Catalogue of Microorganisms (GCM) 10K type strain sequencing project: providing services to taxonomists for standard genome sequencing and annotation.</title>
        <authorList>
            <consortium name="The Broad Institute Genomics Platform"/>
            <consortium name="The Broad Institute Genome Sequencing Center for Infectious Disease"/>
            <person name="Wu L."/>
            <person name="Ma J."/>
        </authorList>
    </citation>
    <scope>NUCLEOTIDE SEQUENCE [LARGE SCALE GENOMIC DNA]</scope>
    <source>
        <strain evidence="4">SHR3</strain>
    </source>
</reference>
<feature type="coiled-coil region" evidence="1">
    <location>
        <begin position="829"/>
        <end position="856"/>
    </location>
</feature>
<dbReference type="EMBL" id="JBHSOG010000098">
    <property type="protein sequence ID" value="MFC5771695.1"/>
    <property type="molecule type" value="Genomic_DNA"/>
</dbReference>
<proteinExistence type="predicted"/>
<dbReference type="PANTHER" id="PTHR32182">
    <property type="entry name" value="DNA REPLICATION AND REPAIR PROTEIN RECF"/>
    <property type="match status" value="1"/>
</dbReference>
<feature type="region of interest" description="Disordered" evidence="2">
    <location>
        <begin position="1205"/>
        <end position="1251"/>
    </location>
</feature>
<dbReference type="PROSITE" id="PS00675">
    <property type="entry name" value="SIGMA54_INTERACT_1"/>
    <property type="match status" value="1"/>
</dbReference>
<dbReference type="Pfam" id="PF13558">
    <property type="entry name" value="SbcC_Walker_B"/>
    <property type="match status" value="1"/>
</dbReference>
<comment type="caution">
    <text evidence="3">The sequence shown here is derived from an EMBL/GenBank/DDBJ whole genome shotgun (WGS) entry which is preliminary data.</text>
</comment>
<evidence type="ECO:0000256" key="1">
    <source>
        <dbReference type="SAM" id="Coils"/>
    </source>
</evidence>
<organism evidence="3 4">
    <name type="scientific">Thauera sinica</name>
    <dbReference type="NCBI Taxonomy" id="2665146"/>
    <lineage>
        <taxon>Bacteria</taxon>
        <taxon>Pseudomonadati</taxon>
        <taxon>Pseudomonadota</taxon>
        <taxon>Betaproteobacteria</taxon>
        <taxon>Rhodocyclales</taxon>
        <taxon>Zoogloeaceae</taxon>
        <taxon>Thauera</taxon>
    </lineage>
</organism>
<dbReference type="PANTHER" id="PTHR32182:SF22">
    <property type="entry name" value="ATP-DEPENDENT ENDONUCLEASE, OLD FAMILY-RELATED"/>
    <property type="match status" value="1"/>
</dbReference>
<dbReference type="InterPro" id="IPR025662">
    <property type="entry name" value="Sigma_54_int_dom_ATP-bd_1"/>
</dbReference>
<protein>
    <submittedName>
        <fullName evidence="3">SbcC/MukB-like Walker B domain-containing protein</fullName>
    </submittedName>
</protein>
<dbReference type="Pfam" id="PF13555">
    <property type="entry name" value="AAA_29"/>
    <property type="match status" value="1"/>
</dbReference>
<evidence type="ECO:0000256" key="2">
    <source>
        <dbReference type="SAM" id="MobiDB-lite"/>
    </source>
</evidence>
<evidence type="ECO:0000313" key="4">
    <source>
        <dbReference type="Proteomes" id="UP001595974"/>
    </source>
</evidence>
<dbReference type="SUPFAM" id="SSF52540">
    <property type="entry name" value="P-loop containing nucleoside triphosphate hydrolases"/>
    <property type="match status" value="1"/>
</dbReference>
<feature type="region of interest" description="Disordered" evidence="2">
    <location>
        <begin position="770"/>
        <end position="790"/>
    </location>
</feature>
<dbReference type="Gene3D" id="3.40.50.300">
    <property type="entry name" value="P-loop containing nucleotide triphosphate hydrolases"/>
    <property type="match status" value="1"/>
</dbReference>
<keyword evidence="4" id="KW-1185">Reference proteome</keyword>